<organism evidence="1 2">
    <name type="scientific">Phormidium nigroviride PCC 7112</name>
    <dbReference type="NCBI Taxonomy" id="179408"/>
    <lineage>
        <taxon>Bacteria</taxon>
        <taxon>Bacillati</taxon>
        <taxon>Cyanobacteriota</taxon>
        <taxon>Cyanophyceae</taxon>
        <taxon>Oscillatoriophycideae</taxon>
        <taxon>Oscillatoriales</taxon>
        <taxon>Oscillatoriaceae</taxon>
        <taxon>Phormidium</taxon>
    </lineage>
</organism>
<name>K9VSY5_9CYAN</name>
<reference evidence="1 2" key="1">
    <citation type="submission" date="2012-05" db="EMBL/GenBank/DDBJ databases">
        <title>Finished plasmid 1 of genome of Oscillatoria sp. PCC 7112.</title>
        <authorList>
            <consortium name="US DOE Joint Genome Institute"/>
            <person name="Gugger M."/>
            <person name="Coursin T."/>
            <person name="Rippka R."/>
            <person name="Tandeau De Marsac N."/>
            <person name="Huntemann M."/>
            <person name="Wei C.-L."/>
            <person name="Han J."/>
            <person name="Detter J.C."/>
            <person name="Han C."/>
            <person name="Tapia R."/>
            <person name="Davenport K."/>
            <person name="Daligault H."/>
            <person name="Erkkila T."/>
            <person name="Gu W."/>
            <person name="Munk A.C.C."/>
            <person name="Teshima H."/>
            <person name="Xu Y."/>
            <person name="Chain P."/>
            <person name="Chen A."/>
            <person name="Krypides N."/>
            <person name="Mavromatis K."/>
            <person name="Markowitz V."/>
            <person name="Szeto E."/>
            <person name="Ivanova N."/>
            <person name="Mikhailova N."/>
            <person name="Ovchinnikova G."/>
            <person name="Pagani I."/>
            <person name="Pati A."/>
            <person name="Goodwin L."/>
            <person name="Peters L."/>
            <person name="Pitluck S."/>
            <person name="Woyke T."/>
            <person name="Kerfeld C."/>
        </authorList>
    </citation>
    <scope>NUCLEOTIDE SEQUENCE [LARGE SCALE GENOMIC DNA]</scope>
    <source>
        <strain evidence="1 2">PCC 7112</strain>
        <plasmid evidence="1 2">pOSC7112.01</plasmid>
    </source>
</reference>
<dbReference type="EMBL" id="CP003615">
    <property type="protein sequence ID" value="AFZ10597.1"/>
    <property type="molecule type" value="Genomic_DNA"/>
</dbReference>
<dbReference type="InterPro" id="IPR027417">
    <property type="entry name" value="P-loop_NTPase"/>
</dbReference>
<keyword evidence="1" id="KW-0614">Plasmid</keyword>
<dbReference type="SUPFAM" id="SSF52540">
    <property type="entry name" value="P-loop containing nucleoside triphosphate hydrolases"/>
    <property type="match status" value="1"/>
</dbReference>
<proteinExistence type="predicted"/>
<protein>
    <recommendedName>
        <fullName evidence="3">Mobilization protein MobD-like protein</fullName>
    </recommendedName>
</protein>
<evidence type="ECO:0000313" key="1">
    <source>
        <dbReference type="EMBL" id="AFZ10597.1"/>
    </source>
</evidence>
<keyword evidence="2" id="KW-1185">Reference proteome</keyword>
<dbReference type="HOGENOM" id="CLU_058810_0_0_3"/>
<geneLocation type="plasmid" evidence="1 2">
    <name>pOSC7112.01</name>
</geneLocation>
<gene>
    <name evidence="1" type="ORF">Osc7112_6447</name>
</gene>
<accession>K9VSY5</accession>
<sequence length="281" mass="32075">MASRSRNSKYQVQLTDSVVKQVDEGGDSGMDTAIENSNGFKECGLEKVEKSATKIHLIDGEKGGVGKSLFARVLIQYFLDKNFPFFAVDTDRSNPDVSRIYESVCREALFSEDEKKFYEADRIFELAFEKSVIVNLPAQVYPLVTKWMGRNNLIELGKQSRISFCKWFICTGGYDSVQLFLKSVKHFDNKIAHVLVRNLGLEDDWSSVEEMEEVQNAIKKYEVKVIDFPKFYSRERNAIDARGITFDLARNSQELGVLGRQRIKSFMLSAYEAFETTGMLP</sequence>
<dbReference type="AlphaFoldDB" id="K9VSY5"/>
<evidence type="ECO:0008006" key="3">
    <source>
        <dbReference type="Google" id="ProtNLM"/>
    </source>
</evidence>
<evidence type="ECO:0000313" key="2">
    <source>
        <dbReference type="Proteomes" id="UP000010478"/>
    </source>
</evidence>
<dbReference type="Proteomes" id="UP000010478">
    <property type="component" value="Plasmid pOSC7112.01"/>
</dbReference>
<dbReference type="KEGG" id="oni:Osc7112_6447"/>